<accession>A0ABQ9GAZ8</accession>
<evidence type="ECO:0000313" key="2">
    <source>
        <dbReference type="EMBL" id="KAJ8869587.1"/>
    </source>
</evidence>
<dbReference type="Proteomes" id="UP001159363">
    <property type="component" value="Chromosome 12"/>
</dbReference>
<protein>
    <submittedName>
        <fullName evidence="2">Uncharacterized protein</fullName>
    </submittedName>
</protein>
<comment type="caution">
    <text evidence="2">The sequence shown here is derived from an EMBL/GenBank/DDBJ whole genome shotgun (WGS) entry which is preliminary data.</text>
</comment>
<feature type="region of interest" description="Disordered" evidence="1">
    <location>
        <begin position="232"/>
        <end position="297"/>
    </location>
</feature>
<reference evidence="2 3" key="1">
    <citation type="submission" date="2023-02" db="EMBL/GenBank/DDBJ databases">
        <title>LHISI_Scaffold_Assembly.</title>
        <authorList>
            <person name="Stuart O.P."/>
            <person name="Cleave R."/>
            <person name="Magrath M.J.L."/>
            <person name="Mikheyev A.S."/>
        </authorList>
    </citation>
    <scope>NUCLEOTIDE SEQUENCE [LARGE SCALE GENOMIC DNA]</scope>
    <source>
        <strain evidence="2">Daus_M_001</strain>
        <tissue evidence="2">Leg muscle</tissue>
    </source>
</reference>
<feature type="compositionally biased region" description="Polar residues" evidence="1">
    <location>
        <begin position="46"/>
        <end position="69"/>
    </location>
</feature>
<feature type="region of interest" description="Disordered" evidence="1">
    <location>
        <begin position="39"/>
        <end position="121"/>
    </location>
</feature>
<sequence length="600" mass="66436">MYSAPEQVTILSTQAPSKHRAQSSYIVTSQNVTNVTVSTYPKRMSSDSTPGSSGTQQKQRRLPSTNASRVDSDDDDSDDTTLHDSDSSLGSLQPDGDNDDVTTPRSRRQFTEILRTPQTRPLAEIKCPGEAFISRTKRTEQARSDLQQRCSTPQTNVVFCGRREIEQNFEIIDLALSRKISCDELEFDPKWRGSIDLRPSAPTDVSRTCKTTLCEPPGEELGKPWFLRPMSSRCDRRGVQSQRASSGHRKPSRNMTQQPNLPNTCGTSHRQSAIGHVRTSKEPPRVPRGAAGSERLACSPPTWAIRVQSPAGSLPGLRMWESCRTMPLVRRFSRGSPVSPPFHSGAAPCSPQSPSSALKTSVLRAVQISSLTFRPGSPLPAPPPAYSLPPILAQPLLALHLFCMLIFSVLVGNSASYPSLRWFADYVVDLLFPSPLHSSASPFSPHFTFIGSQYPVVKSRQNLSTQLNNAHRYIPQNKVRTQKTRLGIEPGLPWSEASVLIAQSPRLQNGTDLRTYKYATSSHLQQRRASGTINAETARSILCFLILRSVSMVIRGLMRLEEMLHYVLMIIETFSDTPSSVNGGDVFLEQLLFTKVHVLE</sequence>
<feature type="compositionally biased region" description="Polar residues" evidence="1">
    <location>
        <begin position="253"/>
        <end position="271"/>
    </location>
</feature>
<keyword evidence="3" id="KW-1185">Reference proteome</keyword>
<evidence type="ECO:0000256" key="1">
    <source>
        <dbReference type="SAM" id="MobiDB-lite"/>
    </source>
</evidence>
<name>A0ABQ9GAZ8_9NEOP</name>
<evidence type="ECO:0000313" key="3">
    <source>
        <dbReference type="Proteomes" id="UP001159363"/>
    </source>
</evidence>
<proteinExistence type="predicted"/>
<organism evidence="2 3">
    <name type="scientific">Dryococelus australis</name>
    <dbReference type="NCBI Taxonomy" id="614101"/>
    <lineage>
        <taxon>Eukaryota</taxon>
        <taxon>Metazoa</taxon>
        <taxon>Ecdysozoa</taxon>
        <taxon>Arthropoda</taxon>
        <taxon>Hexapoda</taxon>
        <taxon>Insecta</taxon>
        <taxon>Pterygota</taxon>
        <taxon>Neoptera</taxon>
        <taxon>Polyneoptera</taxon>
        <taxon>Phasmatodea</taxon>
        <taxon>Verophasmatodea</taxon>
        <taxon>Anareolatae</taxon>
        <taxon>Phasmatidae</taxon>
        <taxon>Eurycanthinae</taxon>
        <taxon>Dryococelus</taxon>
    </lineage>
</organism>
<gene>
    <name evidence="2" type="ORF">PR048_028579</name>
</gene>
<dbReference type="EMBL" id="JARBHB010000013">
    <property type="protein sequence ID" value="KAJ8869587.1"/>
    <property type="molecule type" value="Genomic_DNA"/>
</dbReference>